<dbReference type="OrthoDB" id="28868at2759"/>
<dbReference type="Pfam" id="PF13369">
    <property type="entry name" value="Transglut_core2"/>
    <property type="match status" value="1"/>
</dbReference>
<keyword evidence="3" id="KW-1185">Reference proteome</keyword>
<accession>G7DYU6</accession>
<dbReference type="EMBL" id="BABT02000062">
    <property type="protein sequence ID" value="GAA95756.1"/>
    <property type="molecule type" value="Genomic_DNA"/>
</dbReference>
<dbReference type="SUPFAM" id="SSF81383">
    <property type="entry name" value="F-box domain"/>
    <property type="match status" value="1"/>
</dbReference>
<evidence type="ECO:0000313" key="2">
    <source>
        <dbReference type="EMBL" id="GAA95756.1"/>
    </source>
</evidence>
<dbReference type="PANTHER" id="PTHR31350">
    <property type="entry name" value="SI:DKEY-261L7.2"/>
    <property type="match status" value="1"/>
</dbReference>
<dbReference type="PANTHER" id="PTHR31350:SF27">
    <property type="entry name" value="HEMIMETHYLATED DNA-BINDING DOMAIN-CONTAINING PROTEIN"/>
    <property type="match status" value="1"/>
</dbReference>
<organism evidence="2 3">
    <name type="scientific">Mixia osmundae (strain CBS 9802 / IAM 14324 / JCM 22182 / KY 12970)</name>
    <dbReference type="NCBI Taxonomy" id="764103"/>
    <lineage>
        <taxon>Eukaryota</taxon>
        <taxon>Fungi</taxon>
        <taxon>Dikarya</taxon>
        <taxon>Basidiomycota</taxon>
        <taxon>Pucciniomycotina</taxon>
        <taxon>Mixiomycetes</taxon>
        <taxon>Mixiales</taxon>
        <taxon>Mixiaceae</taxon>
        <taxon>Mixia</taxon>
    </lineage>
</organism>
<reference evidence="2 3" key="2">
    <citation type="journal article" date="2012" name="Open Biol.">
        <title>Characteristics of nucleosomes and linker DNA regions on the genome of the basidiomycete Mixia osmundae revealed by mono- and dinucleosome mapping.</title>
        <authorList>
            <person name="Nishida H."/>
            <person name="Kondo S."/>
            <person name="Matsumoto T."/>
            <person name="Suzuki Y."/>
            <person name="Yoshikawa H."/>
            <person name="Taylor T.D."/>
            <person name="Sugiyama J."/>
        </authorList>
    </citation>
    <scope>NUCLEOTIDE SEQUENCE [LARGE SCALE GENOMIC DNA]</scope>
    <source>
        <strain evidence="3">CBS 9802 / IAM 14324 / JCM 22182 / KY 12970</strain>
    </source>
</reference>
<dbReference type="InterPro" id="IPR036047">
    <property type="entry name" value="F-box-like_dom_sf"/>
</dbReference>
<comment type="caution">
    <text evidence="2">The sequence shown here is derived from an EMBL/GenBank/DDBJ whole genome shotgun (WGS) entry which is preliminary data.</text>
</comment>
<dbReference type="InterPro" id="IPR011722">
    <property type="entry name" value="Hemimethylated_DNA-bd_dom"/>
</dbReference>
<proteinExistence type="predicted"/>
<name>G7DYU6_MIXOS</name>
<dbReference type="Pfam" id="PF08755">
    <property type="entry name" value="YccV-like"/>
    <property type="match status" value="1"/>
</dbReference>
<dbReference type="eggNOG" id="ENOG502QS7Z">
    <property type="taxonomic scope" value="Eukaryota"/>
</dbReference>
<evidence type="ECO:0000259" key="1">
    <source>
        <dbReference type="SMART" id="SM00992"/>
    </source>
</evidence>
<dbReference type="Proteomes" id="UP000009131">
    <property type="component" value="Unassembled WGS sequence"/>
</dbReference>
<dbReference type="InterPro" id="IPR036623">
    <property type="entry name" value="Hemimethylated_DNA-bd_sf"/>
</dbReference>
<reference evidence="2 3" key="1">
    <citation type="journal article" date="2011" name="J. Gen. Appl. Microbiol.">
        <title>Draft genome sequencing of the enigmatic basidiomycete Mixia osmundae.</title>
        <authorList>
            <person name="Nishida H."/>
            <person name="Nagatsuka Y."/>
            <person name="Sugiyama J."/>
        </authorList>
    </citation>
    <scope>NUCLEOTIDE SEQUENCE [LARGE SCALE GENOMIC DNA]</scope>
    <source>
        <strain evidence="3">CBS 9802 / IAM 14324 / JCM 22182 / KY 12970</strain>
    </source>
</reference>
<gene>
    <name evidence="2" type="primary">Mo02413</name>
    <name evidence="2" type="ORF">E5Q_02413</name>
</gene>
<dbReference type="InParanoid" id="G7DYU6"/>
<dbReference type="OMA" id="PCGFLFH"/>
<dbReference type="GO" id="GO:0003677">
    <property type="term" value="F:DNA binding"/>
    <property type="evidence" value="ECO:0007669"/>
    <property type="project" value="InterPro"/>
</dbReference>
<protein>
    <recommendedName>
        <fullName evidence="1">Hemimethylated DNA-binding domain-containing protein</fullName>
    </recommendedName>
</protein>
<dbReference type="Gene3D" id="2.30.30.390">
    <property type="entry name" value="Hemimethylated DNA-binding domain"/>
    <property type="match status" value="1"/>
</dbReference>
<feature type="domain" description="Hemimethylated DNA-binding" evidence="1">
    <location>
        <begin position="467"/>
        <end position="580"/>
    </location>
</feature>
<dbReference type="InterPro" id="IPR032698">
    <property type="entry name" value="SirB1_N"/>
</dbReference>
<dbReference type="STRING" id="764103.G7DYU6"/>
<dbReference type="NCBIfam" id="TIGR02097">
    <property type="entry name" value="yccV"/>
    <property type="match status" value="1"/>
</dbReference>
<dbReference type="AlphaFoldDB" id="G7DYU6"/>
<dbReference type="SUPFAM" id="SSF141255">
    <property type="entry name" value="YccV-like"/>
    <property type="match status" value="1"/>
</dbReference>
<dbReference type="HOGENOM" id="CLU_020266_1_0_1"/>
<dbReference type="RefSeq" id="XP_014570229.1">
    <property type="nucleotide sequence ID" value="XM_014714743.1"/>
</dbReference>
<sequence length="623" mass="69820">MTVTLPIDVLGEIFIGFCASAFSLPDEELLDEGDAGARTLAKCMLVCKAWQQEISRSVYWRMLLQGLFPRAYGDLIDQAIDLDTQAEAEFKRLMRLRSETDLCIDAVTASGTLRIDAIKTLHRLQSARTKDEIMYACLQHKSVTVSEERRNRPVFRRMGQNWLSRRYWLDQIVCHLARQRVFDVWQKLSQGGGDLIESVAGLSCMLEPDCKYLMSTSLQSLNDLAAALITWPTFDRGSPVDAQIVAIHEVMVQHGYGPAAPEHYHDLTNHFLGHIADNKKTLPMTLVLIFVHLARSIGLSAFPVGYPGHMLAVVFDGSSRHYVDPFQGTRQLTIPSQTLIDRLRAMGASANDVNGLIAPSDPVDILMRICRNIRVSIRQAPEASRQPSAIYISWCIEAFLSTNGVAYLLSERSVGFLAERWPLDLYSLNRFALTAPPYRRAEAQAQTSRLEAALLETSTPLRRTAGSPAYTIGTVFRHKKYGYTGVIISWDLTCQAPDQWQAQMQIHRLPRGADQPFYQVLDDMGPLDQDGSANRHRYVAEENIEPLLVEDTAAVHRLLGTHRELGKIFDSIDLEHGVTRLVPAYDTLRDRPDDGSAFPGLIINDNALVTLNTRLRALHTKPA</sequence>
<evidence type="ECO:0000313" key="3">
    <source>
        <dbReference type="Proteomes" id="UP000009131"/>
    </source>
</evidence>
<dbReference type="SMART" id="SM00992">
    <property type="entry name" value="YccV-like"/>
    <property type="match status" value="1"/>
</dbReference>